<reference evidence="2" key="2">
    <citation type="submission" date="2023-04" db="EMBL/GenBank/DDBJ databases">
        <authorList>
            <person name="Bu L."/>
            <person name="Lu L."/>
            <person name="Laidemitt M.R."/>
            <person name="Zhang S.M."/>
            <person name="Mutuku M."/>
            <person name="Mkoji G."/>
            <person name="Steinauer M."/>
            <person name="Loker E.S."/>
        </authorList>
    </citation>
    <scope>NUCLEOTIDE SEQUENCE</scope>
    <source>
        <strain evidence="2">KasaAsao</strain>
        <tissue evidence="2">Whole Snail</tissue>
    </source>
</reference>
<accession>A0AAD8B252</accession>
<dbReference type="SMART" id="SM00256">
    <property type="entry name" value="FBOX"/>
    <property type="match status" value="1"/>
</dbReference>
<dbReference type="SUPFAM" id="SSF81383">
    <property type="entry name" value="F-box domain"/>
    <property type="match status" value="1"/>
</dbReference>
<dbReference type="Gene3D" id="1.20.1280.50">
    <property type="match status" value="1"/>
</dbReference>
<dbReference type="Proteomes" id="UP001233172">
    <property type="component" value="Unassembled WGS sequence"/>
</dbReference>
<reference evidence="2" key="1">
    <citation type="journal article" date="2023" name="PLoS Negl. Trop. Dis.">
        <title>A genome sequence for Biomphalaria pfeifferi, the major vector snail for the human-infecting parasite Schistosoma mansoni.</title>
        <authorList>
            <person name="Bu L."/>
            <person name="Lu L."/>
            <person name="Laidemitt M.R."/>
            <person name="Zhang S.M."/>
            <person name="Mutuku M."/>
            <person name="Mkoji G."/>
            <person name="Steinauer M."/>
            <person name="Loker E.S."/>
        </authorList>
    </citation>
    <scope>NUCLEOTIDE SEQUENCE</scope>
    <source>
        <strain evidence="2">KasaAsao</strain>
    </source>
</reference>
<protein>
    <submittedName>
        <fullName evidence="2">TPRXL</fullName>
    </submittedName>
</protein>
<evidence type="ECO:0000313" key="2">
    <source>
        <dbReference type="EMBL" id="KAK0046663.1"/>
    </source>
</evidence>
<comment type="caution">
    <text evidence="2">The sequence shown here is derived from an EMBL/GenBank/DDBJ whole genome shotgun (WGS) entry which is preliminary data.</text>
</comment>
<organism evidence="2 3">
    <name type="scientific">Biomphalaria pfeifferi</name>
    <name type="common">Bloodfluke planorb</name>
    <name type="synonym">Freshwater snail</name>
    <dbReference type="NCBI Taxonomy" id="112525"/>
    <lineage>
        <taxon>Eukaryota</taxon>
        <taxon>Metazoa</taxon>
        <taxon>Spiralia</taxon>
        <taxon>Lophotrochozoa</taxon>
        <taxon>Mollusca</taxon>
        <taxon>Gastropoda</taxon>
        <taxon>Heterobranchia</taxon>
        <taxon>Euthyneura</taxon>
        <taxon>Panpulmonata</taxon>
        <taxon>Hygrophila</taxon>
        <taxon>Lymnaeoidea</taxon>
        <taxon>Planorbidae</taxon>
        <taxon>Biomphalaria</taxon>
    </lineage>
</organism>
<dbReference type="PROSITE" id="PS50181">
    <property type="entry name" value="FBOX"/>
    <property type="match status" value="1"/>
</dbReference>
<proteinExistence type="predicted"/>
<feature type="domain" description="F-box" evidence="1">
    <location>
        <begin position="5"/>
        <end position="55"/>
    </location>
</feature>
<dbReference type="AlphaFoldDB" id="A0AAD8B252"/>
<dbReference type="Pfam" id="PF00646">
    <property type="entry name" value="F-box"/>
    <property type="match status" value="1"/>
</dbReference>
<name>A0AAD8B252_BIOPF</name>
<dbReference type="InterPro" id="IPR001810">
    <property type="entry name" value="F-box_dom"/>
</dbReference>
<gene>
    <name evidence="2" type="ORF">Bpfe_023940</name>
</gene>
<evidence type="ECO:0000313" key="3">
    <source>
        <dbReference type="Proteomes" id="UP001233172"/>
    </source>
</evidence>
<sequence>MDNEQSQLLNLPQEILLIIIQYLPSSSLTACCQVHPKLKDLVQHHHFLDRHFRSTLGLLSGKDDGISYDMVPKEMPNLMHLWFYTHNAVTSGKTLLSRDSLFYPLECFHHSLLTWLVQTISTKPGIFEGNHNLASSYSNFTDYHKSYLFKIVYRLPAFVLKPLTKLALLFPDLIWRTILATHCSLHEGKPVNLQNVWYDGFTSDQRDHFDNQFCMEILCDYTKDYFAKMSALLILFRKDRCILWTGVVACFPGCKFEETWAIASLDTTSNVECTKSRCQTVIQTFLTNASTETATNCQWKKRNIYPGLCFHIQSSCRESLICHLQKEIEQLSQCLRDVLNTGDTLKTEISVLEPNSLLEVIKFNRSRDNVLNEPKHNNSDLSTDDIAASILKHLHYIYRQEVMEYFTDPDTHEVLCPDCSRKWFISNCEIMKCIDQARSYTCLPLYFWPYHCLQGALSKIIHSQNIVF</sequence>
<evidence type="ECO:0000259" key="1">
    <source>
        <dbReference type="PROSITE" id="PS50181"/>
    </source>
</evidence>
<keyword evidence="3" id="KW-1185">Reference proteome</keyword>
<dbReference type="InterPro" id="IPR036047">
    <property type="entry name" value="F-box-like_dom_sf"/>
</dbReference>
<dbReference type="EMBL" id="JASAOG010000162">
    <property type="protein sequence ID" value="KAK0046663.1"/>
    <property type="molecule type" value="Genomic_DNA"/>
</dbReference>